<dbReference type="SUPFAM" id="SSF50129">
    <property type="entry name" value="GroES-like"/>
    <property type="match status" value="1"/>
</dbReference>
<dbReference type="Gene3D" id="3.40.50.720">
    <property type="entry name" value="NAD(P)-binding Rossmann-like Domain"/>
    <property type="match status" value="1"/>
</dbReference>
<dbReference type="InterPro" id="IPR041694">
    <property type="entry name" value="ADH_N_2"/>
</dbReference>
<protein>
    <submittedName>
        <fullName evidence="3">Conserved hypothetical NADP-dependent oxidoreductase</fullName>
    </submittedName>
</protein>
<evidence type="ECO:0000313" key="4">
    <source>
        <dbReference type="Proteomes" id="UP000000765"/>
    </source>
</evidence>
<dbReference type="FunFam" id="3.40.50.720:FF:000121">
    <property type="entry name" value="Prostaglandin reductase 2"/>
    <property type="match status" value="1"/>
</dbReference>
<evidence type="ECO:0000259" key="2">
    <source>
        <dbReference type="SMART" id="SM00829"/>
    </source>
</evidence>
<name>A0PTG3_MYCUA</name>
<dbReference type="HOGENOM" id="CLU_026673_29_2_11"/>
<dbReference type="Pfam" id="PF00107">
    <property type="entry name" value="ADH_zinc_N"/>
    <property type="match status" value="1"/>
</dbReference>
<dbReference type="InterPro" id="IPR013149">
    <property type="entry name" value="ADH-like_C"/>
</dbReference>
<dbReference type="PANTHER" id="PTHR43205">
    <property type="entry name" value="PROSTAGLANDIN REDUCTASE"/>
    <property type="match status" value="1"/>
</dbReference>
<dbReference type="Gene3D" id="3.90.180.10">
    <property type="entry name" value="Medium-chain alcohol dehydrogenases, catalytic domain"/>
    <property type="match status" value="1"/>
</dbReference>
<feature type="domain" description="Enoyl reductase (ER)" evidence="2">
    <location>
        <begin position="16"/>
        <end position="332"/>
    </location>
</feature>
<dbReference type="Pfam" id="PF16884">
    <property type="entry name" value="ADH_N_2"/>
    <property type="match status" value="1"/>
</dbReference>
<dbReference type="eggNOG" id="COG2130">
    <property type="taxonomic scope" value="Bacteria"/>
</dbReference>
<evidence type="ECO:0000256" key="1">
    <source>
        <dbReference type="ARBA" id="ARBA00023002"/>
    </source>
</evidence>
<dbReference type="InterPro" id="IPR045010">
    <property type="entry name" value="MDR_fam"/>
</dbReference>
<dbReference type="EMBL" id="CP000325">
    <property type="protein sequence ID" value="ABL05632.1"/>
    <property type="molecule type" value="Genomic_DNA"/>
</dbReference>
<dbReference type="PANTHER" id="PTHR43205:SF7">
    <property type="entry name" value="PROSTAGLANDIN REDUCTASE 1"/>
    <property type="match status" value="1"/>
</dbReference>
<dbReference type="SUPFAM" id="SSF51735">
    <property type="entry name" value="NAD(P)-binding Rossmann-fold domains"/>
    <property type="match status" value="1"/>
</dbReference>
<dbReference type="InterPro" id="IPR020843">
    <property type="entry name" value="ER"/>
</dbReference>
<dbReference type="InterPro" id="IPR011032">
    <property type="entry name" value="GroES-like_sf"/>
</dbReference>
<dbReference type="AlphaFoldDB" id="A0PTG3"/>
<gene>
    <name evidence="3" type="ordered locus">MUL_3472</name>
</gene>
<proteinExistence type="predicted"/>
<dbReference type="SMART" id="SM00829">
    <property type="entry name" value="PKS_ER"/>
    <property type="match status" value="1"/>
</dbReference>
<evidence type="ECO:0000313" key="3">
    <source>
        <dbReference type="EMBL" id="ABL05632.1"/>
    </source>
</evidence>
<keyword evidence="1" id="KW-0560">Oxidoreductase</keyword>
<accession>A0PTG3</accession>
<reference evidence="3 4" key="1">
    <citation type="journal article" date="2007" name="Genome Res.">
        <title>Reductive evolution and niche adaptation inferred from the genome of Mycobacterium ulcerans, the causative agent of Buruli ulcer.</title>
        <authorList>
            <person name="Stinear T.P."/>
            <person name="Seemann T."/>
            <person name="Pidot S."/>
            <person name="Frigui W."/>
            <person name="Reysset G."/>
            <person name="Garnier T."/>
            <person name="Meurice G."/>
            <person name="Simon D."/>
            <person name="Bouchier C."/>
            <person name="Ma L."/>
            <person name="Tichit M."/>
            <person name="Porter J.L."/>
            <person name="Ryan J."/>
            <person name="Johnson P.D."/>
            <person name="Davies J.K."/>
            <person name="Jenkin G.A."/>
            <person name="Small P.L."/>
            <person name="Jones L.M."/>
            <person name="Tekaia F."/>
            <person name="Laval F."/>
            <person name="Daffe M."/>
            <person name="Parkhill J."/>
            <person name="Cole S.T."/>
        </authorList>
    </citation>
    <scope>NUCLEOTIDE SEQUENCE [LARGE SCALE GENOMIC DNA]</scope>
    <source>
        <strain evidence="3 4">Agy99</strain>
    </source>
</reference>
<dbReference type="Proteomes" id="UP000000765">
    <property type="component" value="Chromosome"/>
</dbReference>
<dbReference type="InterPro" id="IPR036291">
    <property type="entry name" value="NAD(P)-bd_dom_sf"/>
</dbReference>
<sequence length="400" mass="42292">MTLVNTVCRLAARPIGLPKPSDWEVADEPVGGPADGEFLVRVEYLSVDPAMRTWMNAGRSYVAPVPIGEVMRAGGIGRVIDSRHPDFAAGDEVYGMFGVQRYAHSDGSGVTRVDTTLAPAPVHLGALGISGITAYFGLLDVGRPQPGQTVVVSGAAGSVGSIVGQVARIVGCRAIGIAGGEQKCRWLVEELGFDAAIDYQAGDLRRQLKMHAPNGIDVFFDNVGGEVLEAGLSRLARGARVVICGAISQYNAAGELHGPANYMQLLVARASMTGFVVFDYADRYGEAVGQLANWLASGELRAREQVVAGDVGDFPEVLLALFRGENTGKLVLALRLAIRTDRTVTIAAIHGLGPRCARARRIAGSSRAAPRCVPVRVLRGGAPFPSARPRRCGRCEPALR</sequence>
<dbReference type="GO" id="GO:0016628">
    <property type="term" value="F:oxidoreductase activity, acting on the CH-CH group of donors, NAD or NADP as acceptor"/>
    <property type="evidence" value="ECO:0007669"/>
    <property type="project" value="InterPro"/>
</dbReference>
<dbReference type="KEGG" id="mul:MUL_3472"/>
<dbReference type="CDD" id="cd05288">
    <property type="entry name" value="PGDH"/>
    <property type="match status" value="1"/>
</dbReference>
<organism evidence="3 4">
    <name type="scientific">Mycobacterium ulcerans (strain Agy99)</name>
    <dbReference type="NCBI Taxonomy" id="362242"/>
    <lineage>
        <taxon>Bacteria</taxon>
        <taxon>Bacillati</taxon>
        <taxon>Actinomycetota</taxon>
        <taxon>Actinomycetes</taxon>
        <taxon>Mycobacteriales</taxon>
        <taxon>Mycobacteriaceae</taxon>
        <taxon>Mycobacterium</taxon>
        <taxon>Mycobacterium ulcerans group</taxon>
    </lineage>
</organism>